<reference evidence="2" key="2">
    <citation type="journal article" date="2023" name="Proc. Natl. Acad. Sci. U.S.A.">
        <title>A global phylogenomic analysis of the shiitake genus Lentinula.</title>
        <authorList>
            <person name="Sierra-Patev S."/>
            <person name="Min B."/>
            <person name="Naranjo-Ortiz M."/>
            <person name="Looney B."/>
            <person name="Konkel Z."/>
            <person name="Slot J.C."/>
            <person name="Sakamoto Y."/>
            <person name="Steenwyk J.L."/>
            <person name="Rokas A."/>
            <person name="Carro J."/>
            <person name="Camarero S."/>
            <person name="Ferreira P."/>
            <person name="Molpeceres G."/>
            <person name="Ruiz-Duenas F.J."/>
            <person name="Serrano A."/>
            <person name="Henrissat B."/>
            <person name="Drula E."/>
            <person name="Hughes K.W."/>
            <person name="Mata J.L."/>
            <person name="Ishikawa N.K."/>
            <person name="Vargas-Isla R."/>
            <person name="Ushijima S."/>
            <person name="Smith C.A."/>
            <person name="Donoghue J."/>
            <person name="Ahrendt S."/>
            <person name="Andreopoulos W."/>
            <person name="He G."/>
            <person name="LaButti K."/>
            <person name="Lipzen A."/>
            <person name="Ng V."/>
            <person name="Riley R."/>
            <person name="Sandor L."/>
            <person name="Barry K."/>
            <person name="Martinez A.T."/>
            <person name="Xiao Y."/>
            <person name="Gibbons J.G."/>
            <person name="Terashima K."/>
            <person name="Grigoriev I.V."/>
            <person name="Hibbett D."/>
        </authorList>
    </citation>
    <scope>NUCLEOTIDE SEQUENCE</scope>
    <source>
        <strain evidence="2">Sp2 HRB7682 ss15</strain>
    </source>
</reference>
<reference evidence="2" key="1">
    <citation type="submission" date="2022-08" db="EMBL/GenBank/DDBJ databases">
        <authorList>
            <consortium name="DOE Joint Genome Institute"/>
            <person name="Min B."/>
            <person name="Riley R."/>
            <person name="Sierra-Patev S."/>
            <person name="Naranjo-Ortiz M."/>
            <person name="Looney B."/>
            <person name="Konkel Z."/>
            <person name="Slot J.C."/>
            <person name="Sakamoto Y."/>
            <person name="Steenwyk J.L."/>
            <person name="Rokas A."/>
            <person name="Carro J."/>
            <person name="Camarero S."/>
            <person name="Ferreira P."/>
            <person name="Molpeceres G."/>
            <person name="Ruiz-Duenas F.J."/>
            <person name="Serrano A."/>
            <person name="Henrissat B."/>
            <person name="Drula E."/>
            <person name="Hughes K.W."/>
            <person name="Mata J.L."/>
            <person name="Ishikawa N.K."/>
            <person name="Vargas-Isla R."/>
            <person name="Ushijima S."/>
            <person name="Smith C.A."/>
            <person name="Ahrendt S."/>
            <person name="Andreopoulos W."/>
            <person name="He G."/>
            <person name="Labutti K."/>
            <person name="Lipzen A."/>
            <person name="Ng V."/>
            <person name="Sandor L."/>
            <person name="Barry K."/>
            <person name="Martinez A.T."/>
            <person name="Xiao Y."/>
            <person name="Gibbons J.G."/>
            <person name="Terashima K."/>
            <person name="Hibbett D.S."/>
            <person name="Grigoriev I.V."/>
        </authorList>
    </citation>
    <scope>NUCLEOTIDE SEQUENCE</scope>
    <source>
        <strain evidence="2">Sp2 HRB7682 ss15</strain>
    </source>
</reference>
<feature type="compositionally biased region" description="Polar residues" evidence="1">
    <location>
        <begin position="1"/>
        <end position="19"/>
    </location>
</feature>
<feature type="compositionally biased region" description="Basic residues" evidence="1">
    <location>
        <begin position="219"/>
        <end position="230"/>
    </location>
</feature>
<protein>
    <submittedName>
        <fullName evidence="2">Uncharacterized protein</fullName>
    </submittedName>
</protein>
<proteinExistence type="predicted"/>
<feature type="compositionally biased region" description="Low complexity" evidence="1">
    <location>
        <begin position="204"/>
        <end position="217"/>
    </location>
</feature>
<organism evidence="2 3">
    <name type="scientific">Lentinula lateritia</name>
    <dbReference type="NCBI Taxonomy" id="40482"/>
    <lineage>
        <taxon>Eukaryota</taxon>
        <taxon>Fungi</taxon>
        <taxon>Dikarya</taxon>
        <taxon>Basidiomycota</taxon>
        <taxon>Agaricomycotina</taxon>
        <taxon>Agaricomycetes</taxon>
        <taxon>Agaricomycetidae</taxon>
        <taxon>Agaricales</taxon>
        <taxon>Marasmiineae</taxon>
        <taxon>Omphalotaceae</taxon>
        <taxon>Lentinula</taxon>
    </lineage>
</organism>
<sequence length="275" mass="30516">MSSSIRRAFRQNTNSEVYDSSSTTNSTPTKSFFRSSLRGRSGSKTNKPSGNEPGSPSRTKRTIKTSDITYISSEDNTSLRDFSPEFGLRNLENCNEDRFSRPGSPPLMIDKALVDQFPLPPVVHAYTSPDVRVPVTSPDFEYGLRVCSDGLLPPPHPRVQQYVDEQKALKGSLRRQPLVRSSSVTSYSRPTATAYSALFEDNGSSTSSLPPSPSDRSSVTHHHTYTRLHHSQSLSSRSPSPSVRTLVHQRSHSDLNFQRPGRRIKLRAQTPVGAQ</sequence>
<feature type="compositionally biased region" description="Low complexity" evidence="1">
    <location>
        <begin position="231"/>
        <end position="242"/>
    </location>
</feature>
<dbReference type="Proteomes" id="UP001150238">
    <property type="component" value="Unassembled WGS sequence"/>
</dbReference>
<evidence type="ECO:0000256" key="1">
    <source>
        <dbReference type="SAM" id="MobiDB-lite"/>
    </source>
</evidence>
<dbReference type="EMBL" id="JANVFS010000009">
    <property type="protein sequence ID" value="KAJ4487352.1"/>
    <property type="molecule type" value="Genomic_DNA"/>
</dbReference>
<evidence type="ECO:0000313" key="3">
    <source>
        <dbReference type="Proteomes" id="UP001150238"/>
    </source>
</evidence>
<evidence type="ECO:0000313" key="2">
    <source>
        <dbReference type="EMBL" id="KAJ4487352.1"/>
    </source>
</evidence>
<feature type="region of interest" description="Disordered" evidence="1">
    <location>
        <begin position="199"/>
        <end position="275"/>
    </location>
</feature>
<name>A0A9W9DVX8_9AGAR</name>
<dbReference type="AlphaFoldDB" id="A0A9W9DVX8"/>
<feature type="region of interest" description="Disordered" evidence="1">
    <location>
        <begin position="1"/>
        <end position="68"/>
    </location>
</feature>
<gene>
    <name evidence="2" type="ORF">C8J55DRAFT_327253</name>
</gene>
<accession>A0A9W9DVX8</accession>
<feature type="compositionally biased region" description="Polar residues" evidence="1">
    <location>
        <begin position="44"/>
        <end position="57"/>
    </location>
</feature>
<feature type="compositionally biased region" description="Low complexity" evidence="1">
    <location>
        <begin position="20"/>
        <end position="43"/>
    </location>
</feature>
<comment type="caution">
    <text evidence="2">The sequence shown here is derived from an EMBL/GenBank/DDBJ whole genome shotgun (WGS) entry which is preliminary data.</text>
</comment>